<reference evidence="3 4" key="1">
    <citation type="submission" date="2020-08" db="EMBL/GenBank/DDBJ databases">
        <title>Genomic Encyclopedia of Type Strains, Phase IV (KMG-V): Genome sequencing to study the core and pangenomes of soil and plant-associated prokaryotes.</title>
        <authorList>
            <person name="Whitman W."/>
        </authorList>
    </citation>
    <scope>NUCLEOTIDE SEQUENCE [LARGE SCALE GENOMIC DNA]</scope>
    <source>
        <strain evidence="3 4">SEMIA 4034</strain>
    </source>
</reference>
<keyword evidence="1" id="KW-0597">Phosphoprotein</keyword>
<dbReference type="SUPFAM" id="SSF52172">
    <property type="entry name" value="CheY-like"/>
    <property type="match status" value="1"/>
</dbReference>
<organism evidence="3 4">
    <name type="scientific">Rhizobium lentis</name>
    <dbReference type="NCBI Taxonomy" id="1138194"/>
    <lineage>
        <taxon>Bacteria</taxon>
        <taxon>Pseudomonadati</taxon>
        <taxon>Pseudomonadota</taxon>
        <taxon>Alphaproteobacteria</taxon>
        <taxon>Hyphomicrobiales</taxon>
        <taxon>Rhizobiaceae</taxon>
        <taxon>Rhizobium/Agrobacterium group</taxon>
        <taxon>Rhizobium</taxon>
    </lineage>
</organism>
<dbReference type="AlphaFoldDB" id="A0A7W9CWT4"/>
<dbReference type="InterPro" id="IPR001789">
    <property type="entry name" value="Sig_transdc_resp-reg_receiver"/>
</dbReference>
<feature type="domain" description="Response regulatory" evidence="2">
    <location>
        <begin position="1"/>
        <end position="69"/>
    </location>
</feature>
<evidence type="ECO:0000259" key="2">
    <source>
        <dbReference type="PROSITE" id="PS50110"/>
    </source>
</evidence>
<dbReference type="GO" id="GO:0000160">
    <property type="term" value="P:phosphorelay signal transduction system"/>
    <property type="evidence" value="ECO:0007669"/>
    <property type="project" value="InterPro"/>
</dbReference>
<evidence type="ECO:0000256" key="1">
    <source>
        <dbReference type="PROSITE-ProRule" id="PRU00169"/>
    </source>
</evidence>
<evidence type="ECO:0000313" key="3">
    <source>
        <dbReference type="EMBL" id="MBB5562770.1"/>
    </source>
</evidence>
<keyword evidence="4" id="KW-1185">Reference proteome</keyword>
<dbReference type="Gene3D" id="3.40.50.2300">
    <property type="match status" value="1"/>
</dbReference>
<dbReference type="RefSeq" id="WP_183918286.1">
    <property type="nucleotide sequence ID" value="NZ_JACHBB010000023.1"/>
</dbReference>
<dbReference type="InterPro" id="IPR011006">
    <property type="entry name" value="CheY-like_superfamily"/>
</dbReference>
<dbReference type="PROSITE" id="PS50110">
    <property type="entry name" value="RESPONSE_REGULATORY"/>
    <property type="match status" value="1"/>
</dbReference>
<comment type="caution">
    <text evidence="3">The sequence shown here is derived from an EMBL/GenBank/DDBJ whole genome shotgun (WGS) entry which is preliminary data.</text>
</comment>
<accession>A0A7W9CWT4</accession>
<dbReference type="Pfam" id="PF00072">
    <property type="entry name" value="Response_reg"/>
    <property type="match status" value="1"/>
</dbReference>
<proteinExistence type="predicted"/>
<feature type="modified residue" description="4-aspartylphosphate" evidence="1">
    <location>
        <position position="36"/>
    </location>
</feature>
<protein>
    <submittedName>
        <fullName evidence="3">CheY-like chemotaxis protein</fullName>
    </submittedName>
</protein>
<dbReference type="Proteomes" id="UP000528824">
    <property type="component" value="Unassembled WGS sequence"/>
</dbReference>
<sequence>MDMGQEGGSDPVEARDADEAIAILEARRGITIVFTDVDLPRSMNGLKLAAAIRDRWPPIEIIITAGPPR</sequence>
<evidence type="ECO:0000313" key="4">
    <source>
        <dbReference type="Proteomes" id="UP000528824"/>
    </source>
</evidence>
<dbReference type="EMBL" id="JACHBC010000009">
    <property type="protein sequence ID" value="MBB5562770.1"/>
    <property type="molecule type" value="Genomic_DNA"/>
</dbReference>
<name>A0A7W9CWT4_9HYPH</name>
<gene>
    <name evidence="3" type="ORF">GGI59_004459</name>
</gene>